<organism evidence="1 2">
    <name type="scientific">Streptomyces dengpaensis</name>
    <dbReference type="NCBI Taxonomy" id="2049881"/>
    <lineage>
        <taxon>Bacteria</taxon>
        <taxon>Bacillati</taxon>
        <taxon>Actinomycetota</taxon>
        <taxon>Actinomycetes</taxon>
        <taxon>Kitasatosporales</taxon>
        <taxon>Streptomycetaceae</taxon>
        <taxon>Streptomyces</taxon>
    </lineage>
</organism>
<dbReference type="RefSeq" id="WP_099500395.1">
    <property type="nucleotide sequence ID" value="NZ_CP026652.1"/>
</dbReference>
<evidence type="ECO:0000313" key="2">
    <source>
        <dbReference type="Proteomes" id="UP000238413"/>
    </source>
</evidence>
<protein>
    <submittedName>
        <fullName evidence="1">Uncharacterized protein</fullName>
    </submittedName>
</protein>
<accession>A0ABM6SZJ9</accession>
<dbReference type="Proteomes" id="UP000238413">
    <property type="component" value="Chromosome"/>
</dbReference>
<reference evidence="1 2" key="1">
    <citation type="submission" date="2018-02" db="EMBL/GenBank/DDBJ databases">
        <title>Complete genome sequence of Streptomyces dengpaensis, the producer of angucyclines.</title>
        <authorList>
            <person name="Yumei L."/>
        </authorList>
    </citation>
    <scope>NUCLEOTIDE SEQUENCE [LARGE SCALE GENOMIC DNA]</scope>
    <source>
        <strain evidence="1 2">XZHG99</strain>
    </source>
</reference>
<sequence>MDYPNIAITATSANGENDASVTLTIGGTLTVDEAALIDVVTNYLLGLPGLTTARAVKRSIAEQDV</sequence>
<gene>
    <name evidence="1" type="ORF">C4B68_34260</name>
</gene>
<name>A0ABM6SZJ9_9ACTN</name>
<proteinExistence type="predicted"/>
<keyword evidence="2" id="KW-1185">Reference proteome</keyword>
<evidence type="ECO:0000313" key="1">
    <source>
        <dbReference type="EMBL" id="AVH60016.1"/>
    </source>
</evidence>
<dbReference type="EMBL" id="CP026652">
    <property type="protein sequence ID" value="AVH60016.1"/>
    <property type="molecule type" value="Genomic_DNA"/>
</dbReference>